<organism evidence="2 3">
    <name type="scientific">Dissostichus mawsoni</name>
    <name type="common">Antarctic cod</name>
    <dbReference type="NCBI Taxonomy" id="36200"/>
    <lineage>
        <taxon>Eukaryota</taxon>
        <taxon>Metazoa</taxon>
        <taxon>Chordata</taxon>
        <taxon>Craniata</taxon>
        <taxon>Vertebrata</taxon>
        <taxon>Euteleostomi</taxon>
        <taxon>Actinopterygii</taxon>
        <taxon>Neopterygii</taxon>
        <taxon>Teleostei</taxon>
        <taxon>Neoteleostei</taxon>
        <taxon>Acanthomorphata</taxon>
        <taxon>Eupercaria</taxon>
        <taxon>Perciformes</taxon>
        <taxon>Notothenioidei</taxon>
        <taxon>Nototheniidae</taxon>
        <taxon>Dissostichus</taxon>
    </lineage>
</organism>
<sequence>WTPPESNPQPQKTDDLTGSKTTKSFPTESCPAISHLINDKATRLREIKTAFKERVEEISQSYADVLELKARRCAGRAGGRVLEKLRGFAEQQSLRVPPQVLLKVLGGLEPWELCLPELCVAVQIATEHVVHMPRRSTTPGWVQGSLCSHSTAVPLKHQVTHTH</sequence>
<reference evidence="2 3" key="1">
    <citation type="submission" date="2020-03" db="EMBL/GenBank/DDBJ databases">
        <title>Dissostichus mawsoni Genome sequencing and assembly.</title>
        <authorList>
            <person name="Park H."/>
        </authorList>
    </citation>
    <scope>NUCLEOTIDE SEQUENCE [LARGE SCALE GENOMIC DNA]</scope>
    <source>
        <strain evidence="2">DM0001</strain>
        <tissue evidence="2">Muscle</tissue>
    </source>
</reference>
<gene>
    <name evidence="2" type="ORF">F7725_013167</name>
</gene>
<protein>
    <submittedName>
        <fullName evidence="2">Uncharacterized protein</fullName>
    </submittedName>
</protein>
<feature type="non-terminal residue" evidence="2">
    <location>
        <position position="1"/>
    </location>
</feature>
<keyword evidence="3" id="KW-1185">Reference proteome</keyword>
<evidence type="ECO:0000313" key="2">
    <source>
        <dbReference type="EMBL" id="KAF3851395.1"/>
    </source>
</evidence>
<name>A0A7J5YPS5_DISMA</name>
<evidence type="ECO:0000313" key="3">
    <source>
        <dbReference type="Proteomes" id="UP000518266"/>
    </source>
</evidence>
<proteinExistence type="predicted"/>
<comment type="caution">
    <text evidence="2">The sequence shown here is derived from an EMBL/GenBank/DDBJ whole genome shotgun (WGS) entry which is preliminary data.</text>
</comment>
<feature type="region of interest" description="Disordered" evidence="1">
    <location>
        <begin position="1"/>
        <end position="27"/>
    </location>
</feature>
<dbReference type="AlphaFoldDB" id="A0A7J5YPS5"/>
<evidence type="ECO:0000256" key="1">
    <source>
        <dbReference type="SAM" id="MobiDB-lite"/>
    </source>
</evidence>
<feature type="compositionally biased region" description="Polar residues" evidence="1">
    <location>
        <begin position="18"/>
        <end position="27"/>
    </location>
</feature>
<dbReference type="PANTHER" id="PTHR34754:SF1">
    <property type="entry name" value="COILED-COIL DOMAIN-CONTAINING PROTEIN 60"/>
    <property type="match status" value="1"/>
</dbReference>
<accession>A0A7J5YPS5</accession>
<dbReference type="Pfam" id="PF15769">
    <property type="entry name" value="DUF4698"/>
    <property type="match status" value="1"/>
</dbReference>
<dbReference type="PANTHER" id="PTHR34754">
    <property type="entry name" value="COILED-COIL DOMAIN-CONTAINING PROTEIN 60"/>
    <property type="match status" value="1"/>
</dbReference>
<dbReference type="InterPro" id="IPR031526">
    <property type="entry name" value="DUF4698"/>
</dbReference>
<dbReference type="OrthoDB" id="10017343at2759"/>
<dbReference type="Proteomes" id="UP000518266">
    <property type="component" value="Unassembled WGS sequence"/>
</dbReference>
<dbReference type="EMBL" id="JAAKFY010000010">
    <property type="protein sequence ID" value="KAF3851395.1"/>
    <property type="molecule type" value="Genomic_DNA"/>
</dbReference>